<feature type="region of interest" description="Disordered" evidence="1">
    <location>
        <begin position="199"/>
        <end position="218"/>
    </location>
</feature>
<feature type="compositionally biased region" description="Polar residues" evidence="1">
    <location>
        <begin position="48"/>
        <end position="57"/>
    </location>
</feature>
<sequence>MVAGKSAAISFDEIIKADRQKRKNEALANEILGKNRRASAPGAGVASKKQTAASGSLASRIGVAKRSASTSFKPKQNTVRQTTVNKRRPNDDRLIAALQPENGQATVRGNGIGISIKGAGSGPFVVIGSNFAPGTTAADIQSALEPVAGAMVSCKVVSTYPAVTAEMAFAERQGAETVVANFHNQRADGRVLSMQLKTAGGFNPPTEPRAYSNQNSYDGFREQADRVRRENRKADLIQDGTHGFNEQDTRHNGRRRNVRGPNRGGRRQEQDSGLYSDEMMVDAPAQGSRGRGHNAR</sequence>
<protein>
    <recommendedName>
        <fullName evidence="4">RRM domain-containing protein</fullName>
    </recommendedName>
</protein>
<evidence type="ECO:0000313" key="2">
    <source>
        <dbReference type="EMBL" id="KAL1885893.1"/>
    </source>
</evidence>
<dbReference type="EMBL" id="JAVDPF010000002">
    <property type="protein sequence ID" value="KAL1885893.1"/>
    <property type="molecule type" value="Genomic_DNA"/>
</dbReference>
<accession>A0ABR3YC58</accession>
<evidence type="ECO:0000313" key="3">
    <source>
        <dbReference type="Proteomes" id="UP001583193"/>
    </source>
</evidence>
<evidence type="ECO:0000256" key="1">
    <source>
        <dbReference type="SAM" id="MobiDB-lite"/>
    </source>
</evidence>
<reference evidence="2 3" key="1">
    <citation type="journal article" date="2024" name="IMA Fungus">
        <title>IMA Genome - F19 : A genome assembly and annotation guide to empower mycologists, including annotated draft genome sequences of Ceratocystis pirilliformis, Diaporthe australafricana, Fusarium ophioides, Paecilomyces lecythidis, and Sporothrix stenoceras.</title>
        <authorList>
            <person name="Aylward J."/>
            <person name="Wilson A.M."/>
            <person name="Visagie C.M."/>
            <person name="Spraker J."/>
            <person name="Barnes I."/>
            <person name="Buitendag C."/>
            <person name="Ceriani C."/>
            <person name="Del Mar Angel L."/>
            <person name="du Plessis D."/>
            <person name="Fuchs T."/>
            <person name="Gasser K."/>
            <person name="Kramer D."/>
            <person name="Li W."/>
            <person name="Munsamy K."/>
            <person name="Piso A."/>
            <person name="Price J.L."/>
            <person name="Sonnekus B."/>
            <person name="Thomas C."/>
            <person name="van der Nest A."/>
            <person name="van Dijk A."/>
            <person name="van Heerden A."/>
            <person name="van Vuuren N."/>
            <person name="Yilmaz N."/>
            <person name="Duong T.A."/>
            <person name="van der Merwe N.A."/>
            <person name="Wingfield M.J."/>
            <person name="Wingfield B.D."/>
        </authorList>
    </citation>
    <scope>NUCLEOTIDE SEQUENCE [LARGE SCALE GENOMIC DNA]</scope>
    <source>
        <strain evidence="2 3">CMW 18167</strain>
    </source>
</reference>
<feature type="compositionally biased region" description="Polar residues" evidence="1">
    <location>
        <begin position="67"/>
        <end position="84"/>
    </location>
</feature>
<feature type="region of interest" description="Disordered" evidence="1">
    <location>
        <begin position="27"/>
        <end position="90"/>
    </location>
</feature>
<dbReference type="Proteomes" id="UP001583193">
    <property type="component" value="Unassembled WGS sequence"/>
</dbReference>
<gene>
    <name evidence="2" type="ORF">Plec18167_001390</name>
</gene>
<feature type="region of interest" description="Disordered" evidence="1">
    <location>
        <begin position="224"/>
        <end position="296"/>
    </location>
</feature>
<name>A0ABR3YC58_9EURO</name>
<feature type="compositionally biased region" description="Basic and acidic residues" evidence="1">
    <location>
        <begin position="224"/>
        <end position="236"/>
    </location>
</feature>
<keyword evidence="3" id="KW-1185">Reference proteome</keyword>
<organism evidence="2 3">
    <name type="scientific">Paecilomyces lecythidis</name>
    <dbReference type="NCBI Taxonomy" id="3004212"/>
    <lineage>
        <taxon>Eukaryota</taxon>
        <taxon>Fungi</taxon>
        <taxon>Dikarya</taxon>
        <taxon>Ascomycota</taxon>
        <taxon>Pezizomycotina</taxon>
        <taxon>Eurotiomycetes</taxon>
        <taxon>Eurotiomycetidae</taxon>
        <taxon>Eurotiales</taxon>
        <taxon>Thermoascaceae</taxon>
        <taxon>Paecilomyces</taxon>
    </lineage>
</organism>
<comment type="caution">
    <text evidence="2">The sequence shown here is derived from an EMBL/GenBank/DDBJ whole genome shotgun (WGS) entry which is preliminary data.</text>
</comment>
<evidence type="ECO:0008006" key="4">
    <source>
        <dbReference type="Google" id="ProtNLM"/>
    </source>
</evidence>
<proteinExistence type="predicted"/>